<sequence>MKALLCSITAGALLLGACGKQQEPRTSTDADTSVVSEVALMEAPALDAQGAPPPPPAAPQAPPAPMATQPGIPADGSVPTAAPASARKIIYHAEVRVKVDDLVKTNARMDSLTRAYGAYISDASEERQEGQWEHQMKIRVLPGQFQQLLNSLNGLGTLQSKTLGTDDVTAEHADKSARLRTKRAVEQRYVALLSQAKKIADILAIEEKIGEVREEIESTESRLKTLNDHIGYSTISLTYFQTLPLNQPETPILSFASRFTQAFYNGWELLTGLVLAIVTAWPLLLLGALGLVAFRTWRRRRRTQLEVEP</sequence>
<feature type="region of interest" description="Disordered" evidence="2">
    <location>
        <begin position="46"/>
        <end position="80"/>
    </location>
</feature>
<evidence type="ECO:0000256" key="2">
    <source>
        <dbReference type="SAM" id="MobiDB-lite"/>
    </source>
</evidence>
<feature type="domain" description="DUF4349" evidence="4">
    <location>
        <begin position="87"/>
        <end position="294"/>
    </location>
</feature>
<evidence type="ECO:0000256" key="3">
    <source>
        <dbReference type="SAM" id="Phobius"/>
    </source>
</evidence>
<protein>
    <submittedName>
        <fullName evidence="5">DUF4349 domain-containing protein</fullName>
    </submittedName>
</protein>
<dbReference type="AlphaFoldDB" id="A0A4Z0NZ20"/>
<feature type="compositionally biased region" description="Pro residues" evidence="2">
    <location>
        <begin position="51"/>
        <end position="65"/>
    </location>
</feature>
<comment type="caution">
    <text evidence="5">The sequence shown here is derived from an EMBL/GenBank/DDBJ whole genome shotgun (WGS) entry which is preliminary data.</text>
</comment>
<keyword evidence="6" id="KW-1185">Reference proteome</keyword>
<accession>A0A4Z0NZ20</accession>
<feature type="transmembrane region" description="Helical" evidence="3">
    <location>
        <begin position="269"/>
        <end position="294"/>
    </location>
</feature>
<keyword evidence="3" id="KW-1133">Transmembrane helix</keyword>
<dbReference type="PROSITE" id="PS51257">
    <property type="entry name" value="PROKAR_LIPOPROTEIN"/>
    <property type="match status" value="1"/>
</dbReference>
<dbReference type="InterPro" id="IPR025645">
    <property type="entry name" value="DUF4349"/>
</dbReference>
<feature type="coiled-coil region" evidence="1">
    <location>
        <begin position="202"/>
        <end position="229"/>
    </location>
</feature>
<keyword evidence="3" id="KW-0472">Membrane</keyword>
<keyword evidence="3" id="KW-0812">Transmembrane</keyword>
<evidence type="ECO:0000313" key="6">
    <source>
        <dbReference type="Proteomes" id="UP000298337"/>
    </source>
</evidence>
<dbReference type="OrthoDB" id="5381491at2"/>
<evidence type="ECO:0000313" key="5">
    <source>
        <dbReference type="EMBL" id="TGE04060.1"/>
    </source>
</evidence>
<reference evidence="5 6" key="1">
    <citation type="submission" date="2019-04" db="EMBL/GenBank/DDBJ databases">
        <authorList>
            <person name="Feng G."/>
            <person name="Zhang J."/>
            <person name="Zhu H."/>
        </authorList>
    </citation>
    <scope>NUCLEOTIDE SEQUENCE [LARGE SCALE GENOMIC DNA]</scope>
    <source>
        <strain evidence="5 6">92R-1</strain>
    </source>
</reference>
<proteinExistence type="predicted"/>
<dbReference type="Proteomes" id="UP000298337">
    <property type="component" value="Unassembled WGS sequence"/>
</dbReference>
<name>A0A4Z0NZ20_9BACT</name>
<evidence type="ECO:0000256" key="1">
    <source>
        <dbReference type="SAM" id="Coils"/>
    </source>
</evidence>
<dbReference type="Pfam" id="PF14257">
    <property type="entry name" value="DUF4349"/>
    <property type="match status" value="1"/>
</dbReference>
<evidence type="ECO:0000259" key="4">
    <source>
        <dbReference type="Pfam" id="PF14257"/>
    </source>
</evidence>
<gene>
    <name evidence="5" type="ORF">EU556_22570</name>
</gene>
<keyword evidence="1" id="KW-0175">Coiled coil</keyword>
<dbReference type="EMBL" id="SRLA01000006">
    <property type="protein sequence ID" value="TGE04060.1"/>
    <property type="molecule type" value="Genomic_DNA"/>
</dbReference>
<organism evidence="5 6">
    <name type="scientific">Hymenobacter fodinae</name>
    <dbReference type="NCBI Taxonomy" id="2510796"/>
    <lineage>
        <taxon>Bacteria</taxon>
        <taxon>Pseudomonadati</taxon>
        <taxon>Bacteroidota</taxon>
        <taxon>Cytophagia</taxon>
        <taxon>Cytophagales</taxon>
        <taxon>Hymenobacteraceae</taxon>
        <taxon>Hymenobacter</taxon>
    </lineage>
</organism>